<proteinExistence type="predicted"/>
<dbReference type="STRING" id="369401.SAMN05428642_101379"/>
<dbReference type="EMBL" id="FPKV01000001">
    <property type="protein sequence ID" value="SFZ89542.1"/>
    <property type="molecule type" value="Genomic_DNA"/>
</dbReference>
<dbReference type="Proteomes" id="UP000182544">
    <property type="component" value="Unassembled WGS sequence"/>
</dbReference>
<sequence>MIYSIVDVETWDDCIVIMKLPMMSFIATDASSFEYR</sequence>
<dbReference type="AlphaFoldDB" id="A0A1K2IBC3"/>
<protein>
    <submittedName>
        <fullName evidence="1">Uncharacterized protein</fullName>
    </submittedName>
</protein>
<organism evidence="1 2">
    <name type="scientific">Flaviramulus basaltis</name>
    <dbReference type="NCBI Taxonomy" id="369401"/>
    <lineage>
        <taxon>Bacteria</taxon>
        <taxon>Pseudomonadati</taxon>
        <taxon>Bacteroidota</taxon>
        <taxon>Flavobacteriia</taxon>
        <taxon>Flavobacteriales</taxon>
        <taxon>Flavobacteriaceae</taxon>
        <taxon>Flaviramulus</taxon>
    </lineage>
</organism>
<accession>A0A1K2IBC3</accession>
<keyword evidence="2" id="KW-1185">Reference proteome</keyword>
<reference evidence="1 2" key="1">
    <citation type="submission" date="2016-10" db="EMBL/GenBank/DDBJ databases">
        <authorList>
            <person name="de Groot N.N."/>
        </authorList>
    </citation>
    <scope>NUCLEOTIDE SEQUENCE [LARGE SCALE GENOMIC DNA]</scope>
    <source>
        <strain evidence="1 2">DSM 18180</strain>
    </source>
</reference>
<gene>
    <name evidence="1" type="ORF">SAMN05428642_101379</name>
</gene>
<evidence type="ECO:0000313" key="1">
    <source>
        <dbReference type="EMBL" id="SFZ89542.1"/>
    </source>
</evidence>
<evidence type="ECO:0000313" key="2">
    <source>
        <dbReference type="Proteomes" id="UP000182544"/>
    </source>
</evidence>
<name>A0A1K2IBC3_9FLAO</name>